<reference evidence="1 2" key="1">
    <citation type="journal article" date="2019" name="Int. J. Syst. Evol. Microbiol.">
        <title>The Global Catalogue of Microorganisms (GCM) 10K type strain sequencing project: providing services to taxonomists for standard genome sequencing and annotation.</title>
        <authorList>
            <consortium name="The Broad Institute Genomics Platform"/>
            <consortium name="The Broad Institute Genome Sequencing Center for Infectious Disease"/>
            <person name="Wu L."/>
            <person name="Ma J."/>
        </authorList>
    </citation>
    <scope>NUCLEOTIDE SEQUENCE [LARGE SCALE GENOMIC DNA]</scope>
    <source>
        <strain evidence="1 2">JCM 14046</strain>
    </source>
</reference>
<gene>
    <name evidence="1" type="ORF">GCM10009737_32320</name>
</gene>
<dbReference type="EMBL" id="BAAAMY010000009">
    <property type="protein sequence ID" value="GAA1927998.1"/>
    <property type="molecule type" value="Genomic_DNA"/>
</dbReference>
<name>A0ABN2PT75_9ACTN</name>
<evidence type="ECO:0000313" key="1">
    <source>
        <dbReference type="EMBL" id="GAA1927998.1"/>
    </source>
</evidence>
<dbReference type="Proteomes" id="UP001501612">
    <property type="component" value="Unassembled WGS sequence"/>
</dbReference>
<sequence>MGNVNLPTPVAVAIAALCVLAGYLLGIVAGPDGPERTVGTVESFDPGENLLCLSGEAVAELEDTALDGEDDDVLCGRWQRSAGSTRPSVGDDFRFVTERTTDAPDGESAPEAGRVVIYGAVVD</sequence>
<comment type="caution">
    <text evidence="1">The sequence shown here is derived from an EMBL/GenBank/DDBJ whole genome shotgun (WGS) entry which is preliminary data.</text>
</comment>
<keyword evidence="2" id="KW-1185">Reference proteome</keyword>
<organism evidence="1 2">
    <name type="scientific">Nocardioides lentus</name>
    <dbReference type="NCBI Taxonomy" id="338077"/>
    <lineage>
        <taxon>Bacteria</taxon>
        <taxon>Bacillati</taxon>
        <taxon>Actinomycetota</taxon>
        <taxon>Actinomycetes</taxon>
        <taxon>Propionibacteriales</taxon>
        <taxon>Nocardioidaceae</taxon>
        <taxon>Nocardioides</taxon>
    </lineage>
</organism>
<proteinExistence type="predicted"/>
<protein>
    <submittedName>
        <fullName evidence="1">Uncharacterized protein</fullName>
    </submittedName>
</protein>
<accession>A0ABN2PT75</accession>
<evidence type="ECO:0000313" key="2">
    <source>
        <dbReference type="Proteomes" id="UP001501612"/>
    </source>
</evidence>
<dbReference type="RefSeq" id="WP_344008659.1">
    <property type="nucleotide sequence ID" value="NZ_BAAAMY010000009.1"/>
</dbReference>